<name>A0AAP2YYQ7_9EURY</name>
<keyword evidence="4" id="KW-1185">Reference proteome</keyword>
<dbReference type="EC" id="1.1.1.47" evidence="2"/>
<dbReference type="Pfam" id="PF13561">
    <property type="entry name" value="adh_short_C2"/>
    <property type="match status" value="1"/>
</dbReference>
<dbReference type="Proteomes" id="UP001320972">
    <property type="component" value="Unassembled WGS sequence"/>
</dbReference>
<evidence type="ECO:0000313" key="2">
    <source>
        <dbReference type="EMBL" id="MCU4741209.1"/>
    </source>
</evidence>
<protein>
    <submittedName>
        <fullName evidence="2">Glucose 1-dehydrogenase</fullName>
        <ecNumber evidence="2">1.1.1.47</ecNumber>
    </submittedName>
</protein>
<dbReference type="RefSeq" id="WP_338003038.1">
    <property type="nucleotide sequence ID" value="NZ_JAOPKA010000003.1"/>
</dbReference>
<dbReference type="InterPro" id="IPR002347">
    <property type="entry name" value="SDR_fam"/>
</dbReference>
<dbReference type="PRINTS" id="PR00080">
    <property type="entry name" value="SDRFAMILY"/>
</dbReference>
<dbReference type="SUPFAM" id="SSF51735">
    <property type="entry name" value="NAD(P)-binding Rossmann-fold domains"/>
    <property type="match status" value="1"/>
</dbReference>
<gene>
    <name evidence="3" type="ORF">OB955_06460</name>
    <name evidence="2" type="ORF">OB960_07325</name>
</gene>
<comment type="similarity">
    <text evidence="1">Belongs to the short-chain dehydrogenases/reductases (SDR) family.</text>
</comment>
<dbReference type="Proteomes" id="UP001321018">
    <property type="component" value="Unassembled WGS sequence"/>
</dbReference>
<evidence type="ECO:0000256" key="1">
    <source>
        <dbReference type="ARBA" id="ARBA00006484"/>
    </source>
</evidence>
<dbReference type="EMBL" id="JAOPKB010000002">
    <property type="protein sequence ID" value="MCU4972378.1"/>
    <property type="molecule type" value="Genomic_DNA"/>
</dbReference>
<keyword evidence="2" id="KW-0560">Oxidoreductase</keyword>
<evidence type="ECO:0000313" key="5">
    <source>
        <dbReference type="Proteomes" id="UP001321018"/>
    </source>
</evidence>
<dbReference type="NCBIfam" id="NF005559">
    <property type="entry name" value="PRK07231.1"/>
    <property type="match status" value="1"/>
</dbReference>
<dbReference type="PRINTS" id="PR00081">
    <property type="entry name" value="GDHRDH"/>
</dbReference>
<proteinExistence type="inferred from homology"/>
<reference evidence="2 4" key="1">
    <citation type="submission" date="2022-09" db="EMBL/GenBank/DDBJ databases">
        <title>Enrichment on poylsaccharides allowed isolation of novel metabolic and taxonomic groups of Haloarchaea.</title>
        <authorList>
            <person name="Sorokin D.Y."/>
            <person name="Elcheninov A.G."/>
            <person name="Khizhniak T.V."/>
            <person name="Kolganova T.V."/>
            <person name="Kublanov I.V."/>
        </authorList>
    </citation>
    <scope>NUCLEOTIDE SEQUENCE</scope>
    <source>
        <strain evidence="3 4">AArc-m2/3/4</strain>
        <strain evidence="2">AArc-xg1-1</strain>
    </source>
</reference>
<accession>A0AAP2YYQ7</accession>
<organism evidence="2 5">
    <name type="scientific">Natronoglomus mannanivorans</name>
    <dbReference type="NCBI Taxonomy" id="2979990"/>
    <lineage>
        <taxon>Archaea</taxon>
        <taxon>Methanobacteriati</taxon>
        <taxon>Methanobacteriota</taxon>
        <taxon>Stenosarchaea group</taxon>
        <taxon>Halobacteria</taxon>
        <taxon>Halobacteriales</taxon>
        <taxon>Natrialbaceae</taxon>
        <taxon>Natronoglomus</taxon>
    </lineage>
</organism>
<evidence type="ECO:0000313" key="3">
    <source>
        <dbReference type="EMBL" id="MCU4972378.1"/>
    </source>
</evidence>
<dbReference type="AlphaFoldDB" id="A0AAP2YYQ7"/>
<dbReference type="FunFam" id="3.40.50.720:FF:000084">
    <property type="entry name" value="Short-chain dehydrogenase reductase"/>
    <property type="match status" value="1"/>
</dbReference>
<dbReference type="GO" id="GO:0047936">
    <property type="term" value="F:glucose 1-dehydrogenase [NAD(P)+] activity"/>
    <property type="evidence" value="ECO:0007669"/>
    <property type="project" value="UniProtKB-EC"/>
</dbReference>
<dbReference type="EMBL" id="JAOPKA010000003">
    <property type="protein sequence ID" value="MCU4741209.1"/>
    <property type="molecule type" value="Genomic_DNA"/>
</dbReference>
<comment type="caution">
    <text evidence="2">The sequence shown here is derived from an EMBL/GenBank/DDBJ whole genome shotgun (WGS) entry which is preliminary data.</text>
</comment>
<dbReference type="InterPro" id="IPR050259">
    <property type="entry name" value="SDR"/>
</dbReference>
<evidence type="ECO:0000313" key="4">
    <source>
        <dbReference type="Proteomes" id="UP001320972"/>
    </source>
</evidence>
<dbReference type="Gene3D" id="3.40.50.720">
    <property type="entry name" value="NAD(P)-binding Rossmann-like Domain"/>
    <property type="match status" value="1"/>
</dbReference>
<sequence>MDLDLSDRTALVTGAGRGNGRAIALELADLGASVIVNDLEADPAESVAEEITDAGGEAVAIEANVSDEDAVDEMVAEGTDALGTVDILVNNAGIGDAGPFLGDDRETLRERFRRNIDVHLWGSINCTLATVDPMVEQGYGKVVNITSIHTKNAVGMSPEYDVGKFSLQGLTKSLALELGREGVRVNAVAPGWVNTRMTEKFSDETHEQIKSSNPLGKYAEPEDIANAVAFLASPAADYVNGHELRVDGGQVPIDSWKYDNR</sequence>
<dbReference type="PANTHER" id="PTHR42879">
    <property type="entry name" value="3-OXOACYL-(ACYL-CARRIER-PROTEIN) REDUCTASE"/>
    <property type="match status" value="1"/>
</dbReference>
<dbReference type="PANTHER" id="PTHR42879:SF2">
    <property type="entry name" value="3-OXOACYL-[ACYL-CARRIER-PROTEIN] REDUCTASE FABG"/>
    <property type="match status" value="1"/>
</dbReference>
<dbReference type="InterPro" id="IPR036291">
    <property type="entry name" value="NAD(P)-bd_dom_sf"/>
</dbReference>